<keyword evidence="1" id="KW-1133">Transmembrane helix</keyword>
<protein>
    <submittedName>
        <fullName evidence="2">Uncharacterized protein</fullName>
    </submittedName>
</protein>
<dbReference type="EMBL" id="JBHFNQ010000090">
    <property type="protein sequence ID" value="MFB2877570.1"/>
    <property type="molecule type" value="Genomic_DNA"/>
</dbReference>
<evidence type="ECO:0000256" key="1">
    <source>
        <dbReference type="SAM" id="Phobius"/>
    </source>
</evidence>
<evidence type="ECO:0000313" key="3">
    <source>
        <dbReference type="Proteomes" id="UP001576774"/>
    </source>
</evidence>
<dbReference type="RefSeq" id="WP_413270667.1">
    <property type="nucleotide sequence ID" value="NZ_JBHFNQ010000090.1"/>
</dbReference>
<evidence type="ECO:0000313" key="2">
    <source>
        <dbReference type="EMBL" id="MFB2877570.1"/>
    </source>
</evidence>
<reference evidence="2 3" key="1">
    <citation type="submission" date="2024-09" db="EMBL/GenBank/DDBJ databases">
        <title>Floridaenema gen nov. (Aerosakkonemataceae, Aerosakkonematales ord. nov., Cyanobacteria) from benthic tropical and subtropical fresh waters, with the description of four new species.</title>
        <authorList>
            <person name="Moretto J.A."/>
            <person name="Berthold D.E."/>
            <person name="Lefler F.W."/>
            <person name="Huang I.-S."/>
            <person name="Laughinghouse H. IV."/>
        </authorList>
    </citation>
    <scope>NUCLEOTIDE SEQUENCE [LARGE SCALE GENOMIC DNA]</scope>
    <source>
        <strain evidence="2 3">BLCC-F46</strain>
    </source>
</reference>
<keyword evidence="1" id="KW-0472">Membrane</keyword>
<comment type="caution">
    <text evidence="2">The sequence shown here is derived from an EMBL/GenBank/DDBJ whole genome shotgun (WGS) entry which is preliminary data.</text>
</comment>
<sequence length="74" mass="8267">MNFKLIVFSSLITALIGATIGFTAGGLFRPRFSSRIYRDMHRNYTVVGGVSGLVIGGCQESIRQLKKQRDEEEE</sequence>
<dbReference type="Proteomes" id="UP001576774">
    <property type="component" value="Unassembled WGS sequence"/>
</dbReference>
<keyword evidence="3" id="KW-1185">Reference proteome</keyword>
<keyword evidence="1" id="KW-0812">Transmembrane</keyword>
<name>A0ABV4X4B1_9CYAN</name>
<accession>A0ABV4X4B1</accession>
<gene>
    <name evidence="2" type="ORF">ACE1CC_12015</name>
</gene>
<proteinExistence type="predicted"/>
<organism evidence="2 3">
    <name type="scientific">Floridaenema aerugineum BLCC-F46</name>
    <dbReference type="NCBI Taxonomy" id="3153654"/>
    <lineage>
        <taxon>Bacteria</taxon>
        <taxon>Bacillati</taxon>
        <taxon>Cyanobacteriota</taxon>
        <taxon>Cyanophyceae</taxon>
        <taxon>Oscillatoriophycideae</taxon>
        <taxon>Aerosakkonematales</taxon>
        <taxon>Aerosakkonemataceae</taxon>
        <taxon>Floridanema</taxon>
        <taxon>Floridanema aerugineum</taxon>
    </lineage>
</organism>
<feature type="transmembrane region" description="Helical" evidence="1">
    <location>
        <begin position="6"/>
        <end position="28"/>
    </location>
</feature>